<gene>
    <name evidence="1" type="ORF">J4573_31045</name>
</gene>
<comment type="caution">
    <text evidence="1">The sequence shown here is derived from an EMBL/GenBank/DDBJ whole genome shotgun (WGS) entry which is preliminary data.</text>
</comment>
<reference evidence="1" key="1">
    <citation type="submission" date="2021-03" db="EMBL/GenBank/DDBJ databases">
        <authorList>
            <person name="Kanchanasin P."/>
            <person name="Saeng-In P."/>
            <person name="Phongsopitanun W."/>
            <person name="Yuki M."/>
            <person name="Kudo T."/>
            <person name="Ohkuma M."/>
            <person name="Tanasupawat S."/>
        </authorList>
    </citation>
    <scope>NUCLEOTIDE SEQUENCE</scope>
    <source>
        <strain evidence="1">GKU 128</strain>
    </source>
</reference>
<dbReference type="EMBL" id="JAGEOJ010000013">
    <property type="protein sequence ID" value="MBO2451565.1"/>
    <property type="molecule type" value="Genomic_DNA"/>
</dbReference>
<protein>
    <submittedName>
        <fullName evidence="1">Uncharacterized protein</fullName>
    </submittedName>
</protein>
<keyword evidence="2" id="KW-1185">Reference proteome</keyword>
<name>A0A939PFG4_9ACTN</name>
<sequence>MGTQGTKPGYAQRPDSRVSPLPVESALVRLAADVRRVGWPLWSEPAARTRREVAELCRLQTARGLTVLSWLSRSGVSPQDDDLGWLLATNRLAGVRRDRMYAAAGELPQPVRDVVVANWTWALASPHGGQATASFLAAGAYPDDGYSAAHATVALLRLWERRPEYRSALAAAWAATRTPADWCKAAELHASYGAAVPIFSYPRLPVPPRTTVRPWIERLLGVRSDHRG</sequence>
<dbReference type="Proteomes" id="UP000669179">
    <property type="component" value="Unassembled WGS sequence"/>
</dbReference>
<proteinExistence type="predicted"/>
<organism evidence="1 2">
    <name type="scientific">Actinomadura barringtoniae</name>
    <dbReference type="NCBI Taxonomy" id="1427535"/>
    <lineage>
        <taxon>Bacteria</taxon>
        <taxon>Bacillati</taxon>
        <taxon>Actinomycetota</taxon>
        <taxon>Actinomycetes</taxon>
        <taxon>Streptosporangiales</taxon>
        <taxon>Thermomonosporaceae</taxon>
        <taxon>Actinomadura</taxon>
    </lineage>
</organism>
<evidence type="ECO:0000313" key="2">
    <source>
        <dbReference type="Proteomes" id="UP000669179"/>
    </source>
</evidence>
<dbReference type="AlphaFoldDB" id="A0A939PFG4"/>
<evidence type="ECO:0000313" key="1">
    <source>
        <dbReference type="EMBL" id="MBO2451565.1"/>
    </source>
</evidence>
<accession>A0A939PFG4</accession>
<dbReference type="RefSeq" id="WP_208259443.1">
    <property type="nucleotide sequence ID" value="NZ_JAGEOJ010000013.1"/>
</dbReference>